<dbReference type="AlphaFoldDB" id="A0A162A726"/>
<name>A0A162A726_9GAMM</name>
<comment type="caution">
    <text evidence="3">The sequence shown here is derived from an EMBL/GenBank/DDBJ whole genome shotgun (WGS) entry which is preliminary data.</text>
</comment>
<dbReference type="EMBL" id="AUXZ01000123">
    <property type="protein sequence ID" value="KZN45928.1"/>
    <property type="molecule type" value="Genomic_DNA"/>
</dbReference>
<gene>
    <name evidence="3" type="ORF">N476_24625</name>
</gene>
<protein>
    <recommendedName>
        <fullName evidence="5">Integral membrane-like protein</fullName>
    </recommendedName>
</protein>
<feature type="transmembrane region" description="Helical" evidence="2">
    <location>
        <begin position="361"/>
        <end position="380"/>
    </location>
</feature>
<feature type="transmembrane region" description="Helical" evidence="2">
    <location>
        <begin position="334"/>
        <end position="355"/>
    </location>
</feature>
<keyword evidence="1" id="KW-0620">Polyamine biosynthesis</keyword>
<feature type="transmembrane region" description="Helical" evidence="2">
    <location>
        <begin position="219"/>
        <end position="237"/>
    </location>
</feature>
<dbReference type="PANTHER" id="PTHR43317:SF1">
    <property type="entry name" value="THERMOSPERMINE SYNTHASE ACAULIS5"/>
    <property type="match status" value="1"/>
</dbReference>
<sequence>MKYFFITTIFLSSFLLFGIQPMVAKIILPYFGGGSAVWTACMLFYQSLLLVGYLYSFCISKLKSVYQQLAVHGLLLVVGMVLMPLSLESIATTEISTQPFVDIFTLLLLGIGAPYFVLSATAPLLQYWLSHSVKSAQAYRLYSVSNIAAMMALFCYPLIIEYNLTLSMQAWMWSGLYIAFSLFNLSCLYQVYRNMDKTAARPVQPEQSKLASGANVIRCVKWFLLSATGVILLISTTNNLTLNVPPIPFLWTLPLALYLLTYILCFFDERVYLKWYWNLMFTVVSLVALFLFFIGSQFAITAQICLYLVVLFVACIICHGEIAKSKPGNEDMTLFYLVLAAGGCAGSVFASILATELFTQYYEYIVGICLVFALSVAMEWQKQQGKVERKLIYLNVAGCLVFVSLFYLMQSQFNKYNIYESRNFFGIIQVKDIVNIDNPQRRLIDGYTSHGAQALDYQGKPRPLSYYRPETGIGIMLNLMADNGSGNKVGIIGLGVGALAYYGQADDEFVFYELNPDVEYVANSYFDYLTSSAATITVHSGDARVSLANEYQENGTQGFDMLIVDAFSSDSIPQHLLTTEALTLYEQHLAANGVLAFHISNSYLDLRAIMSGIEMQSGLQSRYFKTSDSATDADQAEWVIFTSNMDYLAAPQVNNKSVPLQEVSQNVIQWSDSHSSLLSVIKL</sequence>
<dbReference type="PATRIC" id="fig|1365251.3.peg.4597"/>
<feature type="transmembrane region" description="Helical" evidence="2">
    <location>
        <begin position="103"/>
        <end position="129"/>
    </location>
</feature>
<feature type="transmembrane region" description="Helical" evidence="2">
    <location>
        <begin position="69"/>
        <end position="91"/>
    </location>
</feature>
<evidence type="ECO:0008006" key="5">
    <source>
        <dbReference type="Google" id="ProtNLM"/>
    </source>
</evidence>
<evidence type="ECO:0000256" key="2">
    <source>
        <dbReference type="SAM" id="Phobius"/>
    </source>
</evidence>
<proteinExistence type="predicted"/>
<keyword evidence="2" id="KW-1133">Transmembrane helix</keyword>
<dbReference type="SUPFAM" id="SSF53335">
    <property type="entry name" value="S-adenosyl-L-methionine-dependent methyltransferases"/>
    <property type="match status" value="1"/>
</dbReference>
<keyword evidence="2" id="KW-0472">Membrane</keyword>
<feature type="transmembrane region" description="Helical" evidence="2">
    <location>
        <begin position="35"/>
        <end position="57"/>
    </location>
</feature>
<feature type="transmembrane region" description="Helical" evidence="2">
    <location>
        <begin position="275"/>
        <end position="294"/>
    </location>
</feature>
<dbReference type="Gene3D" id="3.40.50.150">
    <property type="entry name" value="Vaccinia Virus protein VP39"/>
    <property type="match status" value="1"/>
</dbReference>
<feature type="transmembrane region" description="Helical" evidence="2">
    <location>
        <begin position="249"/>
        <end position="268"/>
    </location>
</feature>
<keyword evidence="2" id="KW-0812">Transmembrane</keyword>
<reference evidence="3 4" key="1">
    <citation type="submission" date="2013-07" db="EMBL/GenBank/DDBJ databases">
        <title>Comparative Genomic and Metabolomic Analysis of Twelve Strains of Pseudoalteromonas luteoviolacea.</title>
        <authorList>
            <person name="Vynne N.G."/>
            <person name="Mansson M."/>
            <person name="Gram L."/>
        </authorList>
    </citation>
    <scope>NUCLEOTIDE SEQUENCE [LARGE SCALE GENOMIC DNA]</scope>
    <source>
        <strain evidence="3 4">H33</strain>
    </source>
</reference>
<dbReference type="GO" id="GO:0006596">
    <property type="term" value="P:polyamine biosynthetic process"/>
    <property type="evidence" value="ECO:0007669"/>
    <property type="project" value="UniProtKB-KW"/>
</dbReference>
<feature type="transmembrane region" description="Helical" evidence="2">
    <location>
        <begin position="300"/>
        <end position="322"/>
    </location>
</feature>
<feature type="transmembrane region" description="Helical" evidence="2">
    <location>
        <begin position="392"/>
        <end position="409"/>
    </location>
</feature>
<feature type="transmembrane region" description="Helical" evidence="2">
    <location>
        <begin position="141"/>
        <end position="159"/>
    </location>
</feature>
<dbReference type="Proteomes" id="UP000076503">
    <property type="component" value="Unassembled WGS sequence"/>
</dbReference>
<organism evidence="3 4">
    <name type="scientific">Pseudoalteromonas luteoviolacea H33</name>
    <dbReference type="NCBI Taxonomy" id="1365251"/>
    <lineage>
        <taxon>Bacteria</taxon>
        <taxon>Pseudomonadati</taxon>
        <taxon>Pseudomonadota</taxon>
        <taxon>Gammaproteobacteria</taxon>
        <taxon>Alteromonadales</taxon>
        <taxon>Pseudoalteromonadaceae</taxon>
        <taxon>Pseudoalteromonas</taxon>
    </lineage>
</organism>
<evidence type="ECO:0000256" key="1">
    <source>
        <dbReference type="ARBA" id="ARBA00023115"/>
    </source>
</evidence>
<evidence type="ECO:0000313" key="3">
    <source>
        <dbReference type="EMBL" id="KZN45928.1"/>
    </source>
</evidence>
<dbReference type="InterPro" id="IPR029063">
    <property type="entry name" value="SAM-dependent_MTases_sf"/>
</dbReference>
<evidence type="ECO:0000313" key="4">
    <source>
        <dbReference type="Proteomes" id="UP000076503"/>
    </source>
</evidence>
<feature type="transmembrane region" description="Helical" evidence="2">
    <location>
        <begin position="171"/>
        <end position="192"/>
    </location>
</feature>
<dbReference type="PANTHER" id="PTHR43317">
    <property type="entry name" value="THERMOSPERMINE SYNTHASE ACAULIS5"/>
    <property type="match status" value="1"/>
</dbReference>
<accession>A0A162A726</accession>
<dbReference type="NCBIfam" id="NF037959">
    <property type="entry name" value="MFS_SpdSyn"/>
    <property type="match status" value="1"/>
</dbReference>